<accession>A0A8J6BNI6</accession>
<dbReference type="AlphaFoldDB" id="A0A8J6BNI6"/>
<comment type="caution">
    <text evidence="5">The sequence shown here is derived from an EMBL/GenBank/DDBJ whole genome shotgun (WGS) entry which is preliminary data.</text>
</comment>
<proteinExistence type="inferred from homology"/>
<reference evidence="5" key="1">
    <citation type="journal article" date="2021" name="bioRxiv">
        <title>Whole Genome Assembly and Annotation of Northern Wild Rice, Zizania palustris L., Supports a Whole Genome Duplication in the Zizania Genus.</title>
        <authorList>
            <person name="Haas M."/>
            <person name="Kono T."/>
            <person name="Macchietto M."/>
            <person name="Millas R."/>
            <person name="McGilp L."/>
            <person name="Shao M."/>
            <person name="Duquette J."/>
            <person name="Hirsch C.N."/>
            <person name="Kimball J."/>
        </authorList>
    </citation>
    <scope>NUCLEOTIDE SEQUENCE</scope>
    <source>
        <tissue evidence="5">Fresh leaf tissue</tissue>
    </source>
</reference>
<keyword evidence="1" id="KW-0346">Stress response</keyword>
<dbReference type="Proteomes" id="UP000729402">
    <property type="component" value="Unassembled WGS sequence"/>
</dbReference>
<dbReference type="PANTHER" id="PTHR46733">
    <property type="entry name" value="26.5 KDA HEAT SHOCK PROTEIN, MITOCHONDRIAL"/>
    <property type="match status" value="1"/>
</dbReference>
<reference evidence="5" key="2">
    <citation type="submission" date="2021-02" db="EMBL/GenBank/DDBJ databases">
        <authorList>
            <person name="Kimball J.A."/>
            <person name="Haas M.W."/>
            <person name="Macchietto M."/>
            <person name="Kono T."/>
            <person name="Duquette J."/>
            <person name="Shao M."/>
        </authorList>
    </citation>
    <scope>NUCLEOTIDE SEQUENCE</scope>
    <source>
        <tissue evidence="5">Fresh leaf tissue</tissue>
    </source>
</reference>
<dbReference type="PROSITE" id="PS01031">
    <property type="entry name" value="SHSP"/>
    <property type="match status" value="1"/>
</dbReference>
<dbReference type="EMBL" id="JAAALK010000082">
    <property type="protein sequence ID" value="KAG8088135.1"/>
    <property type="molecule type" value="Genomic_DNA"/>
</dbReference>
<dbReference type="Pfam" id="PF00011">
    <property type="entry name" value="HSP20"/>
    <property type="match status" value="1"/>
</dbReference>
<sequence>MSMVVSSCAFLGGRPLPAAMPASPSGGSCIESKKLAAPGVSLSSLELRKPRARSLCFATGPKTDLPAFSISPVVLVNPVSESEERWQVKEEAEAVSLWFEVPGLSKEDLAVEIDEDVLVVKKKATSSRVASGGGGGVLARLLLPGGYSRERVVAELDSGVLRVLIAKVKDHARRRINVGITVK</sequence>
<evidence type="ECO:0000259" key="4">
    <source>
        <dbReference type="PROSITE" id="PS01031"/>
    </source>
</evidence>
<evidence type="ECO:0000313" key="6">
    <source>
        <dbReference type="Proteomes" id="UP000729402"/>
    </source>
</evidence>
<dbReference type="OrthoDB" id="1431247at2759"/>
<evidence type="ECO:0000313" key="5">
    <source>
        <dbReference type="EMBL" id="KAG8088135.1"/>
    </source>
</evidence>
<evidence type="ECO:0000256" key="1">
    <source>
        <dbReference type="ARBA" id="ARBA00023016"/>
    </source>
</evidence>
<protein>
    <recommendedName>
        <fullName evidence="4">SHSP domain-containing protein</fullName>
    </recommendedName>
</protein>
<name>A0A8J6BNI6_ZIZPA</name>
<dbReference type="GO" id="GO:0009408">
    <property type="term" value="P:response to heat"/>
    <property type="evidence" value="ECO:0007669"/>
    <property type="project" value="InterPro"/>
</dbReference>
<evidence type="ECO:0000256" key="2">
    <source>
        <dbReference type="PROSITE-ProRule" id="PRU00285"/>
    </source>
</evidence>
<organism evidence="5 6">
    <name type="scientific">Zizania palustris</name>
    <name type="common">Northern wild rice</name>
    <dbReference type="NCBI Taxonomy" id="103762"/>
    <lineage>
        <taxon>Eukaryota</taxon>
        <taxon>Viridiplantae</taxon>
        <taxon>Streptophyta</taxon>
        <taxon>Embryophyta</taxon>
        <taxon>Tracheophyta</taxon>
        <taxon>Spermatophyta</taxon>
        <taxon>Magnoliopsida</taxon>
        <taxon>Liliopsida</taxon>
        <taxon>Poales</taxon>
        <taxon>Poaceae</taxon>
        <taxon>BOP clade</taxon>
        <taxon>Oryzoideae</taxon>
        <taxon>Oryzeae</taxon>
        <taxon>Zizaniinae</taxon>
        <taxon>Zizania</taxon>
    </lineage>
</organism>
<gene>
    <name evidence="5" type="ORF">GUJ93_ZPchr0010g9123</name>
</gene>
<feature type="domain" description="SHSP" evidence="4">
    <location>
        <begin position="77"/>
        <end position="183"/>
    </location>
</feature>
<evidence type="ECO:0000256" key="3">
    <source>
        <dbReference type="RuleBase" id="RU003616"/>
    </source>
</evidence>
<dbReference type="InterPro" id="IPR044587">
    <property type="entry name" value="HSP21-like"/>
</dbReference>
<dbReference type="CDD" id="cd06464">
    <property type="entry name" value="ACD_sHsps-like"/>
    <property type="match status" value="1"/>
</dbReference>
<dbReference type="InterPro" id="IPR002068">
    <property type="entry name" value="A-crystallin/Hsp20_dom"/>
</dbReference>
<dbReference type="PANTHER" id="PTHR46733:SF5">
    <property type="entry name" value="HSP20_ALPHA CRYSTALLIN FAMILY PROTEIN, EXPRESSED"/>
    <property type="match status" value="1"/>
</dbReference>
<comment type="similarity">
    <text evidence="2 3">Belongs to the small heat shock protein (HSP20) family.</text>
</comment>
<keyword evidence="6" id="KW-1185">Reference proteome</keyword>